<organism evidence="2 3">
    <name type="scientific">Pararge aegeria aegeria</name>
    <dbReference type="NCBI Taxonomy" id="348720"/>
    <lineage>
        <taxon>Eukaryota</taxon>
        <taxon>Metazoa</taxon>
        <taxon>Ecdysozoa</taxon>
        <taxon>Arthropoda</taxon>
        <taxon>Hexapoda</taxon>
        <taxon>Insecta</taxon>
        <taxon>Pterygota</taxon>
        <taxon>Neoptera</taxon>
        <taxon>Endopterygota</taxon>
        <taxon>Lepidoptera</taxon>
        <taxon>Glossata</taxon>
        <taxon>Ditrysia</taxon>
        <taxon>Papilionoidea</taxon>
        <taxon>Nymphalidae</taxon>
        <taxon>Satyrinae</taxon>
        <taxon>Satyrini</taxon>
        <taxon>Parargina</taxon>
        <taxon>Pararge</taxon>
    </lineage>
</organism>
<gene>
    <name evidence="2" type="primary">jg20403</name>
    <name evidence="2" type="ORF">PAEG_LOCUS16976</name>
</gene>
<feature type="compositionally biased region" description="Polar residues" evidence="1">
    <location>
        <begin position="20"/>
        <end position="30"/>
    </location>
</feature>
<feature type="region of interest" description="Disordered" evidence="1">
    <location>
        <begin position="20"/>
        <end position="40"/>
    </location>
</feature>
<dbReference type="AlphaFoldDB" id="A0A8S4RTD8"/>
<keyword evidence="3" id="KW-1185">Reference proteome</keyword>
<sequence length="57" mass="6422">RSESAHELHRHRWRHGRISVSRTSHMQITHSEPPSSVSSSALGWCTNNGHLVVAQLL</sequence>
<dbReference type="EMBL" id="CAKXAJ010025502">
    <property type="protein sequence ID" value="CAH2240385.1"/>
    <property type="molecule type" value="Genomic_DNA"/>
</dbReference>
<protein>
    <submittedName>
        <fullName evidence="2">Jg20403 protein</fullName>
    </submittedName>
</protein>
<feature type="non-terminal residue" evidence="2">
    <location>
        <position position="1"/>
    </location>
</feature>
<proteinExistence type="predicted"/>
<feature type="compositionally biased region" description="Low complexity" evidence="1">
    <location>
        <begin position="31"/>
        <end position="40"/>
    </location>
</feature>
<dbReference type="Proteomes" id="UP000838756">
    <property type="component" value="Unassembled WGS sequence"/>
</dbReference>
<evidence type="ECO:0000313" key="2">
    <source>
        <dbReference type="EMBL" id="CAH2240385.1"/>
    </source>
</evidence>
<comment type="caution">
    <text evidence="2">The sequence shown here is derived from an EMBL/GenBank/DDBJ whole genome shotgun (WGS) entry which is preliminary data.</text>
</comment>
<reference evidence="2" key="1">
    <citation type="submission" date="2022-03" db="EMBL/GenBank/DDBJ databases">
        <authorList>
            <person name="Lindestad O."/>
        </authorList>
    </citation>
    <scope>NUCLEOTIDE SEQUENCE</scope>
</reference>
<evidence type="ECO:0000256" key="1">
    <source>
        <dbReference type="SAM" id="MobiDB-lite"/>
    </source>
</evidence>
<evidence type="ECO:0000313" key="3">
    <source>
        <dbReference type="Proteomes" id="UP000838756"/>
    </source>
</evidence>
<accession>A0A8S4RTD8</accession>
<name>A0A8S4RTD8_9NEOP</name>